<evidence type="ECO:0000256" key="12">
    <source>
        <dbReference type="SAM" id="SignalP"/>
    </source>
</evidence>
<dbReference type="InterPro" id="IPR012910">
    <property type="entry name" value="Plug_dom"/>
</dbReference>
<keyword evidence="5 12" id="KW-0732">Signal</keyword>
<evidence type="ECO:0000256" key="5">
    <source>
        <dbReference type="ARBA" id="ARBA00022729"/>
    </source>
</evidence>
<dbReference type="Pfam" id="PF07715">
    <property type="entry name" value="Plug"/>
    <property type="match status" value="1"/>
</dbReference>
<keyword evidence="3 10" id="KW-1134">Transmembrane beta strand</keyword>
<keyword evidence="16" id="KW-1185">Reference proteome</keyword>
<evidence type="ECO:0000256" key="10">
    <source>
        <dbReference type="PROSITE-ProRule" id="PRU01360"/>
    </source>
</evidence>
<dbReference type="PROSITE" id="PS52016">
    <property type="entry name" value="TONB_DEPENDENT_REC_3"/>
    <property type="match status" value="1"/>
</dbReference>
<feature type="domain" description="TonB-dependent receptor-like beta-barrel" evidence="13">
    <location>
        <begin position="236"/>
        <end position="654"/>
    </location>
</feature>
<evidence type="ECO:0000313" key="16">
    <source>
        <dbReference type="Proteomes" id="UP000648075"/>
    </source>
</evidence>
<dbReference type="AlphaFoldDB" id="A0A918UFQ5"/>
<dbReference type="EMBL" id="BMZA01000006">
    <property type="protein sequence ID" value="GGZ05307.1"/>
    <property type="molecule type" value="Genomic_DNA"/>
</dbReference>
<dbReference type="InterPro" id="IPR039426">
    <property type="entry name" value="TonB-dep_rcpt-like"/>
</dbReference>
<evidence type="ECO:0000256" key="4">
    <source>
        <dbReference type="ARBA" id="ARBA00022692"/>
    </source>
</evidence>
<dbReference type="Proteomes" id="UP000648075">
    <property type="component" value="Unassembled WGS sequence"/>
</dbReference>
<dbReference type="GO" id="GO:0009279">
    <property type="term" value="C:cell outer membrane"/>
    <property type="evidence" value="ECO:0007669"/>
    <property type="project" value="UniProtKB-SubCell"/>
</dbReference>
<evidence type="ECO:0000256" key="7">
    <source>
        <dbReference type="ARBA" id="ARBA00023136"/>
    </source>
</evidence>
<dbReference type="RefSeq" id="WP_229813991.1">
    <property type="nucleotide sequence ID" value="NZ_BMZA01000006.1"/>
</dbReference>
<evidence type="ECO:0000256" key="11">
    <source>
        <dbReference type="RuleBase" id="RU003357"/>
    </source>
</evidence>
<feature type="chain" id="PRO_5038079923" evidence="12">
    <location>
        <begin position="36"/>
        <end position="684"/>
    </location>
</feature>
<dbReference type="Gene3D" id="2.40.170.20">
    <property type="entry name" value="TonB-dependent receptor, beta-barrel domain"/>
    <property type="match status" value="1"/>
</dbReference>
<dbReference type="InterPro" id="IPR036942">
    <property type="entry name" value="Beta-barrel_TonB_sf"/>
</dbReference>
<dbReference type="Pfam" id="PF00593">
    <property type="entry name" value="TonB_dep_Rec_b-barrel"/>
    <property type="match status" value="1"/>
</dbReference>
<dbReference type="InterPro" id="IPR037066">
    <property type="entry name" value="Plug_dom_sf"/>
</dbReference>
<dbReference type="SUPFAM" id="SSF56935">
    <property type="entry name" value="Porins"/>
    <property type="match status" value="1"/>
</dbReference>
<comment type="similarity">
    <text evidence="10 11">Belongs to the TonB-dependent receptor family.</text>
</comment>
<dbReference type="Gene3D" id="2.170.130.10">
    <property type="entry name" value="TonB-dependent receptor, plug domain"/>
    <property type="match status" value="1"/>
</dbReference>
<organism evidence="15 16">
    <name type="scientific">Novosphingobium colocasiae</name>
    <dbReference type="NCBI Taxonomy" id="1256513"/>
    <lineage>
        <taxon>Bacteria</taxon>
        <taxon>Pseudomonadati</taxon>
        <taxon>Pseudomonadota</taxon>
        <taxon>Alphaproteobacteria</taxon>
        <taxon>Sphingomonadales</taxon>
        <taxon>Sphingomonadaceae</taxon>
        <taxon>Novosphingobium</taxon>
    </lineage>
</organism>
<reference evidence="15" key="1">
    <citation type="journal article" date="2014" name="Int. J. Syst. Evol. Microbiol.">
        <title>Complete genome sequence of Corynebacterium casei LMG S-19264T (=DSM 44701T), isolated from a smear-ripened cheese.</title>
        <authorList>
            <consortium name="US DOE Joint Genome Institute (JGI-PGF)"/>
            <person name="Walter F."/>
            <person name="Albersmeier A."/>
            <person name="Kalinowski J."/>
            <person name="Ruckert C."/>
        </authorList>
    </citation>
    <scope>NUCLEOTIDE SEQUENCE</scope>
    <source>
        <strain evidence="15">KCTC 32255</strain>
    </source>
</reference>
<keyword evidence="7 10" id="KW-0472">Membrane</keyword>
<sequence>MADTHYLAGRLARSSAPRAMAFALMAALAPHVAHAEEADGAAIIVTGHGLEQTPGTPAYSTVELDRTQITASASGRAEDVLSSVAGFQQFRRSDSRSSNPSAQGVTLRALGGNATSRALVLLDGVPMADPFFGYVPYPALVPETLSRIRVTRGGGSGPFGLGSLSGTIELESAGPDELGLISADALVDQRGETQVSGSVAPRLGGGFAVITGRWDRGEGFWTTPKDQRVAASVQARYESWSTGARIVAPLTSDIELQSRLLVFRDDRTLRFAGADSASEGEDASIRLVGRGDWQFDALGYVQVRNFSNVVISSSNFLKSLDQYKTPSSGLGGKFELRPPVGEGRSLRLGVDWRRASGTMKERAYFTSGPNVGKVREQHEAGGVNSDVGFYADGDVTVGPLVLTGGLRADRTRQAGGYYQVLDPAGTVTSRTDYATQSDWTVTWRGGALVHLGSIAALRAAAYTGLRQPTLNELYRPFTVFPVVTRANAALTAEKLRGFEAGIDLTPMEGVQITATAFDNRIRDAIANVTIGTNLRERQNVDRLRSRGIELGAHAATGPLRFDGSLTWTDAEVRNGAASPLTGMLPSQTPKFAASGTLGVVPAKGWEVAATLRHVGKQYEDDLQTDVLPAATTLDMVARVPLVAGASLTLRAENLFNEEIVTRNSGGTIDLGTPRTLWAGLHFTM</sequence>
<keyword evidence="8 15" id="KW-0675">Receptor</keyword>
<comment type="caution">
    <text evidence="15">The sequence shown here is derived from an EMBL/GenBank/DDBJ whole genome shotgun (WGS) entry which is preliminary data.</text>
</comment>
<comment type="subcellular location">
    <subcellularLocation>
        <location evidence="1 10">Cell outer membrane</location>
        <topology evidence="1 10">Multi-pass membrane protein</topology>
    </subcellularLocation>
</comment>
<name>A0A918UFQ5_9SPHN</name>
<keyword evidence="2 10" id="KW-0813">Transport</keyword>
<evidence type="ECO:0000256" key="8">
    <source>
        <dbReference type="ARBA" id="ARBA00023170"/>
    </source>
</evidence>
<accession>A0A918UFQ5</accession>
<evidence type="ECO:0000256" key="1">
    <source>
        <dbReference type="ARBA" id="ARBA00004571"/>
    </source>
</evidence>
<evidence type="ECO:0000256" key="6">
    <source>
        <dbReference type="ARBA" id="ARBA00023077"/>
    </source>
</evidence>
<evidence type="ECO:0000313" key="15">
    <source>
        <dbReference type="EMBL" id="GGZ05307.1"/>
    </source>
</evidence>
<evidence type="ECO:0000259" key="13">
    <source>
        <dbReference type="Pfam" id="PF00593"/>
    </source>
</evidence>
<evidence type="ECO:0000256" key="9">
    <source>
        <dbReference type="ARBA" id="ARBA00023237"/>
    </source>
</evidence>
<dbReference type="InterPro" id="IPR000531">
    <property type="entry name" value="Beta-barrel_TonB"/>
</dbReference>
<dbReference type="GO" id="GO:0015344">
    <property type="term" value="F:siderophore uptake transmembrane transporter activity"/>
    <property type="evidence" value="ECO:0007669"/>
    <property type="project" value="TreeGrafter"/>
</dbReference>
<dbReference type="GO" id="GO:0044718">
    <property type="term" value="P:siderophore transmembrane transport"/>
    <property type="evidence" value="ECO:0007669"/>
    <property type="project" value="TreeGrafter"/>
</dbReference>
<feature type="domain" description="TonB-dependent receptor plug" evidence="14">
    <location>
        <begin position="60"/>
        <end position="167"/>
    </location>
</feature>
<protein>
    <submittedName>
        <fullName evidence="15">TonB-dependent receptor</fullName>
    </submittedName>
</protein>
<proteinExistence type="inferred from homology"/>
<evidence type="ECO:0000256" key="2">
    <source>
        <dbReference type="ARBA" id="ARBA00022448"/>
    </source>
</evidence>
<gene>
    <name evidence="15" type="ORF">GCM10011614_20310</name>
</gene>
<evidence type="ECO:0000256" key="3">
    <source>
        <dbReference type="ARBA" id="ARBA00022452"/>
    </source>
</evidence>
<evidence type="ECO:0000259" key="14">
    <source>
        <dbReference type="Pfam" id="PF07715"/>
    </source>
</evidence>
<dbReference type="PANTHER" id="PTHR30069">
    <property type="entry name" value="TONB-DEPENDENT OUTER MEMBRANE RECEPTOR"/>
    <property type="match status" value="1"/>
</dbReference>
<reference evidence="15" key="2">
    <citation type="submission" date="2020-09" db="EMBL/GenBank/DDBJ databases">
        <authorList>
            <person name="Sun Q."/>
            <person name="Kim S."/>
        </authorList>
    </citation>
    <scope>NUCLEOTIDE SEQUENCE</scope>
    <source>
        <strain evidence="15">KCTC 32255</strain>
    </source>
</reference>
<feature type="signal peptide" evidence="12">
    <location>
        <begin position="1"/>
        <end position="35"/>
    </location>
</feature>
<keyword evidence="9 10" id="KW-0998">Cell outer membrane</keyword>
<keyword evidence="4 10" id="KW-0812">Transmembrane</keyword>
<keyword evidence="6 11" id="KW-0798">TonB box</keyword>
<dbReference type="PANTHER" id="PTHR30069:SF29">
    <property type="entry name" value="HEMOGLOBIN AND HEMOGLOBIN-HAPTOGLOBIN-BINDING PROTEIN 1-RELATED"/>
    <property type="match status" value="1"/>
</dbReference>